<reference evidence="3" key="2">
    <citation type="submission" date="2021-08" db="EMBL/GenBank/DDBJ databases">
        <authorList>
            <person name="Eriksson T."/>
        </authorList>
    </citation>
    <scope>NUCLEOTIDE SEQUENCE</scope>
    <source>
        <strain evidence="3">Stoneville</strain>
        <tissue evidence="3">Whole head</tissue>
    </source>
</reference>
<dbReference type="PANTHER" id="PTHR15261">
    <property type="entry name" value="THROMBOSPONDIN-TYPE LAMININ G DOMAIN AND EAR REPEAT-CONTAINING"/>
    <property type="match status" value="1"/>
</dbReference>
<dbReference type="GO" id="GO:0007165">
    <property type="term" value="P:signal transduction"/>
    <property type="evidence" value="ECO:0007669"/>
    <property type="project" value="TreeGrafter"/>
</dbReference>
<dbReference type="AlphaFoldDB" id="A0A8J6LBF6"/>
<accession>A0A8J6LBF6</accession>
<gene>
    <name evidence="3" type="ORF">GEV33_009613</name>
</gene>
<name>A0A8J6LBF6_TENMO</name>
<dbReference type="PANTHER" id="PTHR15261:SF4">
    <property type="entry name" value="THROMBOSPONDIN-TYPE LAMININ G DOMAIN AND EAR REPEAT-CONTAINING PROTEIN"/>
    <property type="match status" value="1"/>
</dbReference>
<evidence type="ECO:0000313" key="3">
    <source>
        <dbReference type="EMBL" id="KAH0813173.1"/>
    </source>
</evidence>
<sequence length="577" mass="65113">MNRAFQDEAFVEESRVAVVNGVKLATVAAKNRTLIAVAENDAPKNKFHDKSGIYQFDALGLVKIQSIDMHYASDIVMWRIHNDVYMSVAQFMSNKTGNIHYEIELPIYKWLGGHFDLVQIIPSKGATRVAPFVADNSHFLAIANFRDDRGQTRIYSQIYKYDYHGDKFELYQNILTRACNDIKVFSLSHDRRKDVFLVVANSHEKDFDGNINYETDSIIYKLVDNYFIPFQSIQLNGVEQWLPLQGPDQEFVLVVSSRFDGLRFFQYDGWEFTEVSQKTTELLSGTGIASIRSADFCNVTTLVVSNKNNNGNVGNVFRLNFTYQNTLNEMYDDMMGWCGDGLEKIKEMTNAEVFDAVLGEAQRADIDEKESQELRDAEIEEINSRIASLNSLLDGIDYGDGIAADRIIFNNLTLFDNLNATTINSFQTREILDNILDIEEGFELGEVDFASIKIEGDFTPTTINRQDPSSLVYRNDNLTLEFLTVGKVVSSGVEIGGTLNGVVVDDGNLLMRTGDQQFPKPLVVRDVTVDRIFARSLKGNDLATMRLWDEGSVTVESMETLTVENLMIGGYINDVDT</sequence>
<keyword evidence="4" id="KW-1185">Reference proteome</keyword>
<keyword evidence="2" id="KW-0677">Repeat</keyword>
<evidence type="ECO:0000256" key="1">
    <source>
        <dbReference type="ARBA" id="ARBA00022729"/>
    </source>
</evidence>
<organism evidence="3 4">
    <name type="scientific">Tenebrio molitor</name>
    <name type="common">Yellow mealworm beetle</name>
    <dbReference type="NCBI Taxonomy" id="7067"/>
    <lineage>
        <taxon>Eukaryota</taxon>
        <taxon>Metazoa</taxon>
        <taxon>Ecdysozoa</taxon>
        <taxon>Arthropoda</taxon>
        <taxon>Hexapoda</taxon>
        <taxon>Insecta</taxon>
        <taxon>Pterygota</taxon>
        <taxon>Neoptera</taxon>
        <taxon>Endopterygota</taxon>
        <taxon>Coleoptera</taxon>
        <taxon>Polyphaga</taxon>
        <taxon>Cucujiformia</taxon>
        <taxon>Tenebrionidae</taxon>
        <taxon>Tenebrio</taxon>
    </lineage>
</organism>
<dbReference type="PROSITE" id="PS50912">
    <property type="entry name" value="EAR"/>
    <property type="match status" value="3"/>
</dbReference>
<reference evidence="3" key="1">
    <citation type="journal article" date="2020" name="J Insects Food Feed">
        <title>The yellow mealworm (Tenebrio molitor) genome: a resource for the emerging insects as food and feed industry.</title>
        <authorList>
            <person name="Eriksson T."/>
            <person name="Andere A."/>
            <person name="Kelstrup H."/>
            <person name="Emery V."/>
            <person name="Picard C."/>
        </authorList>
    </citation>
    <scope>NUCLEOTIDE SEQUENCE</scope>
    <source>
        <strain evidence="3">Stoneville</strain>
        <tissue evidence="3">Whole head</tissue>
    </source>
</reference>
<evidence type="ECO:0000313" key="4">
    <source>
        <dbReference type="Proteomes" id="UP000719412"/>
    </source>
</evidence>
<dbReference type="InterPro" id="IPR005492">
    <property type="entry name" value="EPTP"/>
</dbReference>
<dbReference type="Proteomes" id="UP000719412">
    <property type="component" value="Unassembled WGS sequence"/>
</dbReference>
<dbReference type="EMBL" id="JABDTM020025526">
    <property type="protein sequence ID" value="KAH0813173.1"/>
    <property type="molecule type" value="Genomic_DNA"/>
</dbReference>
<proteinExistence type="predicted"/>
<dbReference type="InterPro" id="IPR009039">
    <property type="entry name" value="EAR"/>
</dbReference>
<evidence type="ECO:0000256" key="2">
    <source>
        <dbReference type="ARBA" id="ARBA00022737"/>
    </source>
</evidence>
<comment type="caution">
    <text evidence="3">The sequence shown here is derived from an EMBL/GenBank/DDBJ whole genome shotgun (WGS) entry which is preliminary data.</text>
</comment>
<protein>
    <submittedName>
        <fullName evidence="3">Uncharacterized protein</fullName>
    </submittedName>
</protein>
<dbReference type="Pfam" id="PF03736">
    <property type="entry name" value="EPTP"/>
    <property type="match status" value="1"/>
</dbReference>
<keyword evidence="1" id="KW-0732">Signal</keyword>